<comment type="caution">
    <text evidence="2">The sequence shown here is derived from an EMBL/GenBank/DDBJ whole genome shotgun (WGS) entry which is preliminary data.</text>
</comment>
<dbReference type="Proteomes" id="UP000283785">
    <property type="component" value="Unassembled WGS sequence"/>
</dbReference>
<sequence length="155" mass="18193">MNINMTDNKESKMKRFVIIFISLIVGYALYWCISDYNYRYNKINSIVGIYKLDFNHTDSEIYKDSIEKYNNLRLIFNSDMTFSLSFSVPFMADTVGTWKVGGVDEWNEIVYHNGIIDQLGEFDDGDTIIYINSPTPQKTYKKPTLIDKVFFVRIK</sequence>
<dbReference type="EMBL" id="QSAG01000006">
    <property type="protein sequence ID" value="RGW43622.1"/>
    <property type="molecule type" value="Genomic_DNA"/>
</dbReference>
<evidence type="ECO:0000313" key="3">
    <source>
        <dbReference type="Proteomes" id="UP000283785"/>
    </source>
</evidence>
<organism evidence="2 3">
    <name type="scientific">Segatella copri</name>
    <dbReference type="NCBI Taxonomy" id="165179"/>
    <lineage>
        <taxon>Bacteria</taxon>
        <taxon>Pseudomonadati</taxon>
        <taxon>Bacteroidota</taxon>
        <taxon>Bacteroidia</taxon>
        <taxon>Bacteroidales</taxon>
        <taxon>Prevotellaceae</taxon>
        <taxon>Segatella</taxon>
    </lineage>
</organism>
<evidence type="ECO:0000313" key="2">
    <source>
        <dbReference type="EMBL" id="RGW43622.1"/>
    </source>
</evidence>
<protein>
    <submittedName>
        <fullName evidence="2">Uncharacterized protein</fullName>
    </submittedName>
</protein>
<feature type="transmembrane region" description="Helical" evidence="1">
    <location>
        <begin position="15"/>
        <end position="33"/>
    </location>
</feature>
<dbReference type="AlphaFoldDB" id="A0AA92W693"/>
<keyword evidence="1" id="KW-0472">Membrane</keyword>
<reference evidence="2 3" key="1">
    <citation type="submission" date="2018-08" db="EMBL/GenBank/DDBJ databases">
        <title>A genome reference for cultivated species of the human gut microbiota.</title>
        <authorList>
            <person name="Zou Y."/>
            <person name="Xue W."/>
            <person name="Luo G."/>
        </authorList>
    </citation>
    <scope>NUCLEOTIDE SEQUENCE [LARGE SCALE GENOMIC DNA]</scope>
    <source>
        <strain evidence="2 3">AF12-50</strain>
    </source>
</reference>
<evidence type="ECO:0000256" key="1">
    <source>
        <dbReference type="SAM" id="Phobius"/>
    </source>
</evidence>
<proteinExistence type="predicted"/>
<keyword evidence="1" id="KW-1133">Transmembrane helix</keyword>
<name>A0AA92W693_9BACT</name>
<gene>
    <name evidence="2" type="ORF">DWV76_05140</name>
</gene>
<keyword evidence="1" id="KW-0812">Transmembrane</keyword>
<accession>A0AA92W693</accession>